<reference evidence="3 4" key="1">
    <citation type="submission" date="2015-02" db="EMBL/GenBank/DDBJ databases">
        <authorList>
            <person name="Ju K.-S."/>
            <person name="Doroghazi J.R."/>
            <person name="Metcalf W."/>
        </authorList>
    </citation>
    <scope>NUCLEOTIDE SEQUENCE [LARGE SCALE GENOMIC DNA]</scope>
    <source>
        <strain evidence="3 4">ATCC 31215</strain>
    </source>
</reference>
<comment type="caution">
    <text evidence="3">The sequence shown here is derived from an EMBL/GenBank/DDBJ whole genome shotgun (WGS) entry which is preliminary data.</text>
</comment>
<gene>
    <name evidence="3" type="ORF">VM95_30350</name>
</gene>
<dbReference type="PATRIC" id="fig|359131.3.peg.7575"/>
<dbReference type="AlphaFoldDB" id="A0A0F2T6R0"/>
<feature type="region of interest" description="Disordered" evidence="1">
    <location>
        <begin position="332"/>
        <end position="351"/>
    </location>
</feature>
<dbReference type="EMBL" id="JZKH01000086">
    <property type="protein sequence ID" value="KJS58903.1"/>
    <property type="molecule type" value="Genomic_DNA"/>
</dbReference>
<dbReference type="OrthoDB" id="9815939at2"/>
<feature type="compositionally biased region" description="Basic and acidic residues" evidence="1">
    <location>
        <begin position="362"/>
        <end position="372"/>
    </location>
</feature>
<dbReference type="Proteomes" id="UP000033699">
    <property type="component" value="Unassembled WGS sequence"/>
</dbReference>
<keyword evidence="4" id="KW-1185">Reference proteome</keyword>
<feature type="region of interest" description="Disordered" evidence="1">
    <location>
        <begin position="162"/>
        <end position="197"/>
    </location>
</feature>
<feature type="compositionally biased region" description="Pro residues" evidence="1">
    <location>
        <begin position="391"/>
        <end position="406"/>
    </location>
</feature>
<feature type="compositionally biased region" description="Pro residues" evidence="1">
    <location>
        <begin position="336"/>
        <end position="349"/>
    </location>
</feature>
<feature type="region of interest" description="Disordered" evidence="1">
    <location>
        <begin position="360"/>
        <end position="430"/>
    </location>
</feature>
<dbReference type="RefSeq" id="WP_045702809.1">
    <property type="nucleotide sequence ID" value="NZ_JZKH01000086.1"/>
</dbReference>
<feature type="domain" description="Contractile injection system tube protein N-terminal" evidence="2">
    <location>
        <begin position="29"/>
        <end position="158"/>
    </location>
</feature>
<feature type="region of interest" description="Disordered" evidence="1">
    <location>
        <begin position="46"/>
        <end position="67"/>
    </location>
</feature>
<protein>
    <recommendedName>
        <fullName evidence="2">Contractile injection system tube protein N-terminal domain-containing protein</fullName>
    </recommendedName>
</protein>
<dbReference type="Pfam" id="PF19266">
    <property type="entry name" value="CIS_tube"/>
    <property type="match status" value="1"/>
</dbReference>
<evidence type="ECO:0000313" key="3">
    <source>
        <dbReference type="EMBL" id="KJS58903.1"/>
    </source>
</evidence>
<organism evidence="3 4">
    <name type="scientific">Streptomyces rubellomurinus (strain ATCC 31215)</name>
    <dbReference type="NCBI Taxonomy" id="359131"/>
    <lineage>
        <taxon>Bacteria</taxon>
        <taxon>Bacillati</taxon>
        <taxon>Actinomycetota</taxon>
        <taxon>Actinomycetes</taxon>
        <taxon>Kitasatosporales</taxon>
        <taxon>Streptomycetaceae</taxon>
        <taxon>Streptomyces</taxon>
    </lineage>
</organism>
<dbReference type="InterPro" id="IPR045361">
    <property type="entry name" value="CIS_tube_prot_N"/>
</dbReference>
<evidence type="ECO:0000256" key="1">
    <source>
        <dbReference type="SAM" id="MobiDB-lite"/>
    </source>
</evidence>
<evidence type="ECO:0000259" key="2">
    <source>
        <dbReference type="Pfam" id="PF19266"/>
    </source>
</evidence>
<accession>A0A0F2T6R0</accession>
<feature type="compositionally biased region" description="Basic and acidic residues" evidence="1">
    <location>
        <begin position="162"/>
        <end position="176"/>
    </location>
</feature>
<evidence type="ECO:0000313" key="4">
    <source>
        <dbReference type="Proteomes" id="UP000033699"/>
    </source>
</evidence>
<feature type="compositionally biased region" description="Low complexity" evidence="1">
    <location>
        <begin position="177"/>
        <end position="194"/>
    </location>
</feature>
<sequence>MAELAHATLQRLRVDRAGGKDRPPLVKGDGPAVEVQFNPVSLRLSRNNNVDRGGVGTRTEKRQNPSAEPAVLAFDLAFDTAEQGGPGAYTDVREWTAVVRQFVEPPPRKKGDPPPIVRFQWGTFRFDGIVTQVTEELDLFAPDGTPLRAKVGVTVTEQDFGLEAHEKGAGARDARAATDPGTPPAGSTPGTAGTNRPQQVVQARGGESAQQLLARLGLDPAAWRAAMRGLDSPLGLTAGFNVHLGVEVEAGGGLGLSAGFAGEAAATSVAGLAGALGLGPDAEGAAPSSGSGTDDLTAAGFALSAGGGIAASLSTVTGARAARAVDLARGAFAVPGPVPPTGAAPPPDPRALTYGQGVPLRSRADADTRAEAETGGARSLAGRARARELPPPDGVTPPWEHLPPVTPARTAADCAQRRRDAPPSTLRWRP</sequence>
<name>A0A0F2T6R0_STRR3</name>
<proteinExistence type="predicted"/>